<dbReference type="Proteomes" id="UP000199035">
    <property type="component" value="Unassembled WGS sequence"/>
</dbReference>
<keyword evidence="2" id="KW-1185">Reference proteome</keyword>
<protein>
    <submittedName>
        <fullName evidence="1">Uncharacterized protein</fullName>
    </submittedName>
</protein>
<name>A0A1H3GSH7_9GAMM</name>
<reference evidence="2" key="1">
    <citation type="submission" date="2016-10" db="EMBL/GenBank/DDBJ databases">
        <authorList>
            <person name="Varghese N."/>
            <person name="Submissions S."/>
        </authorList>
    </citation>
    <scope>NUCLEOTIDE SEQUENCE [LARGE SCALE GENOMIC DNA]</scope>
    <source>
        <strain evidence="2">ANC 5109</strain>
    </source>
</reference>
<dbReference type="STRING" id="595670.SAMN05421643_10327"/>
<organism evidence="1 2">
    <name type="scientific">Acinetobacter kyonggiensis</name>
    <dbReference type="NCBI Taxonomy" id="595670"/>
    <lineage>
        <taxon>Bacteria</taxon>
        <taxon>Pseudomonadati</taxon>
        <taxon>Pseudomonadota</taxon>
        <taxon>Gammaproteobacteria</taxon>
        <taxon>Moraxellales</taxon>
        <taxon>Moraxellaceae</taxon>
        <taxon>Acinetobacter</taxon>
    </lineage>
</organism>
<proteinExistence type="predicted"/>
<sequence>MTTLQLIKQTLSPTQVFEALAKDFKIEFAEIDTNDWELLTHQSRLGFADFFGGFIKFRFAQTLDESLKRAQKAKAEKYFSECVGLDGDKNERYRIGKYPSFYVLKPTGRSGINLDDFIIYKESQGNLTPVDKDEATESLIKGLISARKAKRNAEYYDALNNIGHYQSDDYKKWAKTHR</sequence>
<evidence type="ECO:0000313" key="2">
    <source>
        <dbReference type="Proteomes" id="UP000199035"/>
    </source>
</evidence>
<dbReference type="RefSeq" id="WP_092687641.1">
    <property type="nucleotide sequence ID" value="NZ_FNPK01000003.1"/>
</dbReference>
<dbReference type="AlphaFoldDB" id="A0A1H3GSH7"/>
<evidence type="ECO:0000313" key="1">
    <source>
        <dbReference type="EMBL" id="SDY06067.1"/>
    </source>
</evidence>
<accession>A0A1H3GSH7</accession>
<gene>
    <name evidence="1" type="ORF">SAMN05421643_10327</name>
</gene>
<dbReference type="EMBL" id="FNPK01000003">
    <property type="protein sequence ID" value="SDY06067.1"/>
    <property type="molecule type" value="Genomic_DNA"/>
</dbReference>